<evidence type="ECO:0008006" key="5">
    <source>
        <dbReference type="Google" id="ProtNLM"/>
    </source>
</evidence>
<reference evidence="3 4" key="1">
    <citation type="submission" date="2016-09" db="EMBL/GenBank/DDBJ databases">
        <title>Couchioplanes caeruleus draft genome sequence.</title>
        <authorList>
            <person name="Sheehan J."/>
            <person name="Caffrey P."/>
        </authorList>
    </citation>
    <scope>NUCLEOTIDE SEQUENCE [LARGE SCALE GENOMIC DNA]</scope>
    <source>
        <strain evidence="3 4">DSM 43634</strain>
    </source>
</reference>
<dbReference type="AlphaFoldDB" id="A0A1K0FG83"/>
<protein>
    <recommendedName>
        <fullName evidence="5">Tissue inhibitor of metalloproteinase</fullName>
    </recommendedName>
</protein>
<accession>A0A1K0FG83</accession>
<evidence type="ECO:0000256" key="1">
    <source>
        <dbReference type="SAM" id="Phobius"/>
    </source>
</evidence>
<keyword evidence="2" id="KW-0732">Signal</keyword>
<feature type="chain" id="PRO_5009663732" description="Tissue inhibitor of metalloproteinase" evidence="2">
    <location>
        <begin position="31"/>
        <end position="169"/>
    </location>
</feature>
<keyword evidence="1" id="KW-0472">Membrane</keyword>
<evidence type="ECO:0000313" key="3">
    <source>
        <dbReference type="EMBL" id="OJF11813.1"/>
    </source>
</evidence>
<dbReference type="RefSeq" id="WP_071807634.1">
    <property type="nucleotide sequence ID" value="NZ_MEIA01000274.1"/>
</dbReference>
<dbReference type="PROSITE" id="PS51257">
    <property type="entry name" value="PROKAR_LIPOPROTEIN"/>
    <property type="match status" value="1"/>
</dbReference>
<comment type="caution">
    <text evidence="3">The sequence shown here is derived from an EMBL/GenBank/DDBJ whole genome shotgun (WGS) entry which is preliminary data.</text>
</comment>
<evidence type="ECO:0000256" key="2">
    <source>
        <dbReference type="SAM" id="SignalP"/>
    </source>
</evidence>
<evidence type="ECO:0000313" key="4">
    <source>
        <dbReference type="Proteomes" id="UP000182486"/>
    </source>
</evidence>
<organism evidence="3 4">
    <name type="scientific">Couchioplanes caeruleus subsp. caeruleus</name>
    <dbReference type="NCBI Taxonomy" id="56427"/>
    <lineage>
        <taxon>Bacteria</taxon>
        <taxon>Bacillati</taxon>
        <taxon>Actinomycetota</taxon>
        <taxon>Actinomycetes</taxon>
        <taxon>Micromonosporales</taxon>
        <taxon>Micromonosporaceae</taxon>
        <taxon>Couchioplanes</taxon>
    </lineage>
</organism>
<proteinExistence type="predicted"/>
<name>A0A1K0FG83_9ACTN</name>
<sequence length="169" mass="17145">MKLRAAILFALTFLGLGMVVLASPPGPAWACSCAVDYAEMEKRADVIVVGTVTEVTDTGIALSVESVEKGDTAGATALRLQVSPGGASCGYPFREGGRYRVNSSDGATGVCAGVSELAPRPPVAVSTHSTTAPPLAQSSPSRWWLVGAAAMTVLVGGVVVAAVRRRGSA</sequence>
<dbReference type="EMBL" id="MEIA01000274">
    <property type="protein sequence ID" value="OJF11813.1"/>
    <property type="molecule type" value="Genomic_DNA"/>
</dbReference>
<feature type="transmembrane region" description="Helical" evidence="1">
    <location>
        <begin position="143"/>
        <end position="163"/>
    </location>
</feature>
<gene>
    <name evidence="3" type="ORF">BG844_24195</name>
</gene>
<dbReference type="Proteomes" id="UP000182486">
    <property type="component" value="Unassembled WGS sequence"/>
</dbReference>
<keyword evidence="4" id="KW-1185">Reference proteome</keyword>
<keyword evidence="1" id="KW-1133">Transmembrane helix</keyword>
<keyword evidence="1" id="KW-0812">Transmembrane</keyword>
<feature type="signal peptide" evidence="2">
    <location>
        <begin position="1"/>
        <end position="30"/>
    </location>
</feature>